<dbReference type="OrthoDB" id="7652971at2"/>
<keyword evidence="2" id="KW-1185">Reference proteome</keyword>
<dbReference type="EMBL" id="AWWI01000189">
    <property type="protein sequence ID" value="PIL11690.1"/>
    <property type="molecule type" value="Genomic_DNA"/>
</dbReference>
<dbReference type="RefSeq" id="WP_099913956.1">
    <property type="nucleotide sequence ID" value="NZ_AWWI01000189.1"/>
</dbReference>
<protein>
    <submittedName>
        <fullName evidence="1">Uncharacterized protein</fullName>
    </submittedName>
</protein>
<dbReference type="AlphaFoldDB" id="A0A2G8QR00"/>
<evidence type="ECO:0000313" key="1">
    <source>
        <dbReference type="EMBL" id="PIL11690.1"/>
    </source>
</evidence>
<dbReference type="Proteomes" id="UP000231259">
    <property type="component" value="Unassembled WGS sequence"/>
</dbReference>
<proteinExistence type="predicted"/>
<sequence>MMHARIPAPVRPGRGKQRTRASIEQLLSWAFQREFASLDFDELASVSGATPPGVGMEYIMIERAKLGCRVDGGGRSEPHPDADAVASALAALPQGHGGRRVALWIAELARSGLTPDWHQDDRPRCVPVAWRSCKHGAFAQTEVAGSVEVMGRKGLRRVDLVVCSVTYVNTGREIAAARRDYLAWWGALLELRDTFRVYGGLTAFEVTEQMPPAAPWRMSDVRQS</sequence>
<gene>
    <name evidence="1" type="ORF">P775_28750</name>
</gene>
<comment type="caution">
    <text evidence="1">The sequence shown here is derived from an EMBL/GenBank/DDBJ whole genome shotgun (WGS) entry which is preliminary data.</text>
</comment>
<evidence type="ECO:0000313" key="2">
    <source>
        <dbReference type="Proteomes" id="UP000231259"/>
    </source>
</evidence>
<organism evidence="1 2">
    <name type="scientific">Puniceibacterium antarcticum</name>
    <dbReference type="NCBI Taxonomy" id="1206336"/>
    <lineage>
        <taxon>Bacteria</taxon>
        <taxon>Pseudomonadati</taxon>
        <taxon>Pseudomonadota</taxon>
        <taxon>Alphaproteobacteria</taxon>
        <taxon>Rhodobacterales</taxon>
        <taxon>Paracoccaceae</taxon>
        <taxon>Puniceibacterium</taxon>
    </lineage>
</organism>
<name>A0A2G8QR00_9RHOB</name>
<accession>A0A2G8QR00</accession>
<reference evidence="1 2" key="1">
    <citation type="submission" date="2013-09" db="EMBL/GenBank/DDBJ databases">
        <title>Genome sequencing of Phaeobacter antarcticus sp. nov. SM1211.</title>
        <authorList>
            <person name="Zhang X.-Y."/>
            <person name="Liu C."/>
            <person name="Chen X.-L."/>
            <person name="Xie B.-B."/>
            <person name="Qin Q.-L."/>
            <person name="Rong J.-C."/>
            <person name="Zhang Y.-Z."/>
        </authorList>
    </citation>
    <scope>NUCLEOTIDE SEQUENCE [LARGE SCALE GENOMIC DNA]</scope>
    <source>
        <strain evidence="1 2">SM1211</strain>
    </source>
</reference>